<dbReference type="AlphaFoldDB" id="A0A330LZR4"/>
<proteinExistence type="predicted"/>
<accession>A0A330LZR4</accession>
<gene>
    <name evidence="1" type="ORF">SHEWBE_0608</name>
</gene>
<reference evidence="2" key="1">
    <citation type="submission" date="2018-06" db="EMBL/GenBank/DDBJ databases">
        <authorList>
            <person name="Cea G.-C."/>
            <person name="William W."/>
        </authorList>
    </citation>
    <scope>NUCLEOTIDE SEQUENCE [LARGE SCALE GENOMIC DNA]</scope>
    <source>
        <strain evidence="2">DB21MT-2</strain>
    </source>
</reference>
<dbReference type="KEGG" id="sbk:SHEWBE_0608"/>
<dbReference type="EMBL" id="LS483452">
    <property type="protein sequence ID" value="SQH74593.1"/>
    <property type="molecule type" value="Genomic_DNA"/>
</dbReference>
<name>A0A330LZR4_9GAMM</name>
<evidence type="ECO:0000313" key="2">
    <source>
        <dbReference type="Proteomes" id="UP000250123"/>
    </source>
</evidence>
<sequence>MGERCLFFGSPREQIIEELESALKKAKNLDEKRVDFSILDHDISYFFNDKGDDIAEPPIKYFKRHFLCVIEGARYYLE</sequence>
<dbReference type="Proteomes" id="UP000250123">
    <property type="component" value="Chromosome SHEWBE"/>
</dbReference>
<evidence type="ECO:0000313" key="1">
    <source>
        <dbReference type="EMBL" id="SQH74593.1"/>
    </source>
</evidence>
<protein>
    <submittedName>
        <fullName evidence="1">Uncharacterized protein</fullName>
    </submittedName>
</protein>
<organism evidence="1 2">
    <name type="scientific">Shewanella benthica</name>
    <dbReference type="NCBI Taxonomy" id="43661"/>
    <lineage>
        <taxon>Bacteria</taxon>
        <taxon>Pseudomonadati</taxon>
        <taxon>Pseudomonadota</taxon>
        <taxon>Gammaproteobacteria</taxon>
        <taxon>Alteromonadales</taxon>
        <taxon>Shewanellaceae</taxon>
        <taxon>Shewanella</taxon>
    </lineage>
</organism>